<evidence type="ECO:0000259" key="8">
    <source>
        <dbReference type="Pfam" id="PF04003"/>
    </source>
</evidence>
<dbReference type="GeneID" id="37029583"/>
<keyword evidence="10" id="KW-1185">Reference proteome</keyword>
<dbReference type="STRING" id="1569628.A0A316US99"/>
<keyword evidence="4" id="KW-0539">Nucleus</keyword>
<evidence type="ECO:0000256" key="5">
    <source>
        <dbReference type="ARBA" id="ARBA00038229"/>
    </source>
</evidence>
<dbReference type="InterPro" id="IPR036322">
    <property type="entry name" value="WD40_repeat_dom_sf"/>
</dbReference>
<dbReference type="GO" id="GO:0030515">
    <property type="term" value="F:snoRNA binding"/>
    <property type="evidence" value="ECO:0007669"/>
    <property type="project" value="TreeGrafter"/>
</dbReference>
<accession>A0A316US99</accession>
<evidence type="ECO:0000313" key="10">
    <source>
        <dbReference type="Proteomes" id="UP000245884"/>
    </source>
</evidence>
<dbReference type="FunFam" id="2.130.10.10:FF:000178">
    <property type="entry name" value="WD repeat domain 3"/>
    <property type="match status" value="1"/>
</dbReference>
<gene>
    <name evidence="9" type="ORF">BDZ90DRAFT_252408</name>
</gene>
<keyword evidence="2 6" id="KW-0853">WD repeat</keyword>
<dbReference type="PROSITE" id="PS50082">
    <property type="entry name" value="WD_REPEATS_2"/>
    <property type="match status" value="6"/>
</dbReference>
<dbReference type="Gene3D" id="2.130.10.10">
    <property type="entry name" value="YVTN repeat-like/Quinoprotein amine dehydrogenase"/>
    <property type="match status" value="3"/>
</dbReference>
<feature type="repeat" description="WD" evidence="6">
    <location>
        <begin position="660"/>
        <end position="701"/>
    </location>
</feature>
<sequence>MVRSYLRHEPTSAFGVVTSPSARCLLSSDGKTAYVAALEDVLVWDVRRGEQVAMWHDVGLRSPVTALVRSVASPSTFAVGYEDGSVRIWEEGNSETPSVTFHGHKRAITAMHFDEAGMRLVTASQDTTLILWDLVAESGLFRLKGHRDAITDVAFVPTSSPSPSTSQVASSSSSSSSPRTRNNTHLLSTSKDGLLKLWDIDLQQSIQTVVPGKGELCSLAVLPIEAGDALLLTGNSEGQVKAWTLSGEALASGLAQTGSSEEEQVRFITALGQIEVASKRRVTQMSFNAASSPGNGASASHLAITSSDRSVQIFRLREEEEMRRKMARRQRRIKEKAKGASNGTALATGEDDEVAQPKVTWLDRIEAYTIVRPESGRLRSFAFPSDTSGTSGTYSSSSSSSSGLPILCATSSNSLEIYSIPPPPSKSAKKALPSTGTGTGNPEATLSCTLDLPGHRSESRAVALTSDDSLLASADSTGLLKVWNVATNKCVRTLLFGGSIPGSGYALCVSWLPGDRYVLVGCKDGSLVTFDVPAGEVVEVIKAHDGPLWSVAIHPDGMRCVTASADKDVKFWEFEMRSAETTQTQTQVEQPNDSDDEESPRPRPSGPPRLCLAHTRTLKMTDEVLYARFSPQDGKLLALSLLDNTVKVFFTDSLKFFLSLYGHKLPVLALDISQDGKLCVTCSADRNVKIWGLDFGDCHRSLFAHSDSVMSVAFERGMQGGGLLGGREGASHHFWTVGKDGLVKYWDGDRFELIQTMEGHHGPVWALAVGHAGTKVVSSGADRSLRVWEKGEEPLFLEEEREREQERLLEEADREERARQQGHVGAVGSLVGGSGADGAPQQEEPESGAVTNETTGSLMAGERLMEALDVADAEVAQRAEWIKLGKRGPPPPRNALITAALGPSDSEQDEEDSAAAHQYVLRVLQSIPAAQLEDSLLVLPFEKVVSLLTHMDSLLSQTPGRSTVSIVPLLSRTITSLLRAHHAHIVSHPPKGLRAALSRIRGNMGRALREEKALVGYNVCGLAALKGRARERRSARRFEEGGFGEVQGEGEGDEVDGGTRKRKVTIK</sequence>
<comment type="subcellular location">
    <subcellularLocation>
        <location evidence="1">Nucleus</location>
        <location evidence="1">Nucleolus</location>
    </subcellularLocation>
</comment>
<reference evidence="9 10" key="1">
    <citation type="journal article" date="2018" name="Mol. Biol. Evol.">
        <title>Broad Genomic Sampling Reveals a Smut Pathogenic Ancestry of the Fungal Clade Ustilaginomycotina.</title>
        <authorList>
            <person name="Kijpornyongpan T."/>
            <person name="Mondo S.J."/>
            <person name="Barry K."/>
            <person name="Sandor L."/>
            <person name="Lee J."/>
            <person name="Lipzen A."/>
            <person name="Pangilinan J."/>
            <person name="LaButti K."/>
            <person name="Hainaut M."/>
            <person name="Henrissat B."/>
            <person name="Grigoriev I.V."/>
            <person name="Spatafora J.W."/>
            <person name="Aime M.C."/>
        </authorList>
    </citation>
    <scope>NUCLEOTIDE SEQUENCE [LARGE SCALE GENOMIC DNA]</scope>
    <source>
        <strain evidence="9 10">MCA 5214</strain>
    </source>
</reference>
<keyword evidence="3" id="KW-0677">Repeat</keyword>
<dbReference type="OrthoDB" id="407922at2759"/>
<evidence type="ECO:0000256" key="2">
    <source>
        <dbReference type="ARBA" id="ARBA00022574"/>
    </source>
</evidence>
<dbReference type="Proteomes" id="UP000245884">
    <property type="component" value="Unassembled WGS sequence"/>
</dbReference>
<feature type="region of interest" description="Disordered" evidence="7">
    <location>
        <begin position="1036"/>
        <end position="1067"/>
    </location>
</feature>
<dbReference type="SUPFAM" id="SSF50978">
    <property type="entry name" value="WD40 repeat-like"/>
    <property type="match status" value="2"/>
</dbReference>
<evidence type="ECO:0000313" key="9">
    <source>
        <dbReference type="EMBL" id="PWN27864.1"/>
    </source>
</evidence>
<protein>
    <submittedName>
        <fullName evidence="9">WD40 repeat-like protein</fullName>
    </submittedName>
</protein>
<dbReference type="Pfam" id="PF25173">
    <property type="entry name" value="Beta-prop_WDR3_1st"/>
    <property type="match status" value="1"/>
</dbReference>
<evidence type="ECO:0000256" key="3">
    <source>
        <dbReference type="ARBA" id="ARBA00022737"/>
    </source>
</evidence>
<dbReference type="InterPro" id="IPR001680">
    <property type="entry name" value="WD40_rpt"/>
</dbReference>
<dbReference type="InterPro" id="IPR051570">
    <property type="entry name" value="TBC1_cilium_biogenesis"/>
</dbReference>
<feature type="repeat" description="WD" evidence="6">
    <location>
        <begin position="101"/>
        <end position="134"/>
    </location>
</feature>
<dbReference type="GO" id="GO:0034388">
    <property type="term" value="C:Pwp2p-containing subcomplex of 90S preribosome"/>
    <property type="evidence" value="ECO:0007669"/>
    <property type="project" value="TreeGrafter"/>
</dbReference>
<feature type="region of interest" description="Disordered" evidence="7">
    <location>
        <begin position="806"/>
        <end position="854"/>
    </location>
</feature>
<feature type="compositionally biased region" description="Basic and acidic residues" evidence="7">
    <location>
        <begin position="806"/>
        <end position="819"/>
    </location>
</feature>
<dbReference type="RefSeq" id="XP_025362476.1">
    <property type="nucleotide sequence ID" value="XM_025507760.1"/>
</dbReference>
<feature type="region of interest" description="Disordered" evidence="7">
    <location>
        <begin position="379"/>
        <end position="403"/>
    </location>
</feature>
<dbReference type="SMART" id="SM00320">
    <property type="entry name" value="WD40"/>
    <property type="match status" value="12"/>
</dbReference>
<feature type="compositionally biased region" description="Low complexity" evidence="7">
    <location>
        <begin position="157"/>
        <end position="178"/>
    </location>
</feature>
<feature type="compositionally biased region" description="Low complexity" evidence="7">
    <location>
        <begin position="580"/>
        <end position="590"/>
    </location>
</feature>
<proteinExistence type="inferred from homology"/>
<dbReference type="AlphaFoldDB" id="A0A316US99"/>
<dbReference type="GO" id="GO:0032040">
    <property type="term" value="C:small-subunit processome"/>
    <property type="evidence" value="ECO:0007669"/>
    <property type="project" value="TreeGrafter"/>
</dbReference>
<dbReference type="InterPro" id="IPR007148">
    <property type="entry name" value="SSU_processome_Utp12"/>
</dbReference>
<evidence type="ECO:0000256" key="4">
    <source>
        <dbReference type="ARBA" id="ARBA00023242"/>
    </source>
</evidence>
<feature type="domain" description="Small-subunit processome Utp12" evidence="8">
    <location>
        <begin position="917"/>
        <end position="1025"/>
    </location>
</feature>
<organism evidence="9 10">
    <name type="scientific">Jaminaea rosea</name>
    <dbReference type="NCBI Taxonomy" id="1569628"/>
    <lineage>
        <taxon>Eukaryota</taxon>
        <taxon>Fungi</taxon>
        <taxon>Dikarya</taxon>
        <taxon>Basidiomycota</taxon>
        <taxon>Ustilaginomycotina</taxon>
        <taxon>Exobasidiomycetes</taxon>
        <taxon>Microstromatales</taxon>
        <taxon>Microstromatales incertae sedis</taxon>
        <taxon>Jaminaea</taxon>
    </lineage>
</organism>
<feature type="region of interest" description="Disordered" evidence="7">
    <location>
        <begin position="419"/>
        <end position="443"/>
    </location>
</feature>
<evidence type="ECO:0000256" key="1">
    <source>
        <dbReference type="ARBA" id="ARBA00004604"/>
    </source>
</evidence>
<dbReference type="GO" id="GO:0030490">
    <property type="term" value="P:maturation of SSU-rRNA"/>
    <property type="evidence" value="ECO:0007669"/>
    <property type="project" value="TreeGrafter"/>
</dbReference>
<dbReference type="CDD" id="cd00200">
    <property type="entry name" value="WD40"/>
    <property type="match status" value="1"/>
</dbReference>
<evidence type="ECO:0000256" key="6">
    <source>
        <dbReference type="PROSITE-ProRule" id="PRU00221"/>
    </source>
</evidence>
<dbReference type="FunFam" id="2.130.10.10:FF:000157">
    <property type="entry name" value="WD repeat domain 3"/>
    <property type="match status" value="1"/>
</dbReference>
<feature type="repeat" description="WD" evidence="6">
    <location>
        <begin position="541"/>
        <end position="582"/>
    </location>
</feature>
<feature type="repeat" description="WD" evidence="6">
    <location>
        <begin position="182"/>
        <end position="208"/>
    </location>
</feature>
<feature type="repeat" description="WD" evidence="6">
    <location>
        <begin position="452"/>
        <end position="493"/>
    </location>
</feature>
<dbReference type="PANTHER" id="PTHR19853:SF0">
    <property type="entry name" value="WD REPEAT-CONTAINING PROTEIN 3"/>
    <property type="match status" value="1"/>
</dbReference>
<dbReference type="InterPro" id="IPR015943">
    <property type="entry name" value="WD40/YVTN_repeat-like_dom_sf"/>
</dbReference>
<name>A0A316US99_9BASI</name>
<feature type="region of interest" description="Disordered" evidence="7">
    <location>
        <begin position="328"/>
        <end position="351"/>
    </location>
</feature>
<dbReference type="PROSITE" id="PS50294">
    <property type="entry name" value="WD_REPEATS_REGION"/>
    <property type="match status" value="5"/>
</dbReference>
<evidence type="ECO:0000256" key="7">
    <source>
        <dbReference type="SAM" id="MobiDB-lite"/>
    </source>
</evidence>
<dbReference type="EMBL" id="KZ819667">
    <property type="protein sequence ID" value="PWN27864.1"/>
    <property type="molecule type" value="Genomic_DNA"/>
</dbReference>
<dbReference type="PANTHER" id="PTHR19853">
    <property type="entry name" value="WD REPEAT CONTAINING PROTEIN 3 WDR3"/>
    <property type="match status" value="1"/>
</dbReference>
<dbReference type="Pfam" id="PF04003">
    <property type="entry name" value="Utp12"/>
    <property type="match status" value="1"/>
</dbReference>
<feature type="region of interest" description="Disordered" evidence="7">
    <location>
        <begin position="157"/>
        <end position="185"/>
    </location>
</feature>
<feature type="compositionally biased region" description="Low complexity" evidence="7">
    <location>
        <begin position="385"/>
        <end position="403"/>
    </location>
</feature>
<feature type="repeat" description="WD" evidence="6">
    <location>
        <begin position="757"/>
        <end position="789"/>
    </location>
</feature>
<dbReference type="InterPro" id="IPR019775">
    <property type="entry name" value="WD40_repeat_CS"/>
</dbReference>
<feature type="region of interest" description="Disordered" evidence="7">
    <location>
        <begin position="579"/>
        <end position="610"/>
    </location>
</feature>
<dbReference type="Pfam" id="PF25172">
    <property type="entry name" value="Beta-prop_WDR3_2nd"/>
    <property type="match status" value="1"/>
</dbReference>
<dbReference type="PROSITE" id="PS00678">
    <property type="entry name" value="WD_REPEATS_1"/>
    <property type="match status" value="2"/>
</dbReference>
<comment type="similarity">
    <text evidence="5">Belongs to the WD repeat WDR3/UTP12 family.</text>
</comment>